<accession>A0ABM1DUF7</accession>
<dbReference type="InterPro" id="IPR019734">
    <property type="entry name" value="TPR_rpt"/>
</dbReference>
<dbReference type="Pfam" id="PF13181">
    <property type="entry name" value="TPR_8"/>
    <property type="match status" value="1"/>
</dbReference>
<dbReference type="Proteomes" id="UP000695022">
    <property type="component" value="Unplaced"/>
</dbReference>
<dbReference type="InterPro" id="IPR041243">
    <property type="entry name" value="STI1/HOP_DP"/>
</dbReference>
<dbReference type="SMART" id="SM00028">
    <property type="entry name" value="TPR"/>
    <property type="match status" value="6"/>
</dbReference>
<dbReference type="Gene3D" id="1.25.40.10">
    <property type="entry name" value="Tetratricopeptide repeat domain"/>
    <property type="match status" value="2"/>
</dbReference>
<dbReference type="Gene3D" id="1.10.260.100">
    <property type="match status" value="1"/>
</dbReference>
<evidence type="ECO:0000256" key="5">
    <source>
        <dbReference type="ARBA" id="ARBA00026193"/>
    </source>
</evidence>
<evidence type="ECO:0000256" key="4">
    <source>
        <dbReference type="ARBA" id="ARBA00022803"/>
    </source>
</evidence>
<dbReference type="Pfam" id="PF13176">
    <property type="entry name" value="TPR_7"/>
    <property type="match status" value="1"/>
</dbReference>
<keyword evidence="3" id="KW-0677">Repeat</keyword>
<keyword evidence="2" id="KW-0963">Cytoplasm</keyword>
<dbReference type="Pfam" id="PF13414">
    <property type="entry name" value="TPR_11"/>
    <property type="match status" value="1"/>
</dbReference>
<keyword evidence="4 6" id="KW-0802">TPR repeat</keyword>
<gene>
    <name evidence="9" type="primary">LOC106806222</name>
</gene>
<dbReference type="RefSeq" id="XP_014663578.1">
    <property type="nucleotide sequence ID" value="XM_014808092.1"/>
</dbReference>
<dbReference type="SUPFAM" id="SSF48452">
    <property type="entry name" value="TPR-like"/>
    <property type="match status" value="2"/>
</dbReference>
<proteinExistence type="predicted"/>
<feature type="repeat" description="TPR" evidence="6">
    <location>
        <begin position="210"/>
        <end position="243"/>
    </location>
</feature>
<feature type="repeat" description="TPR" evidence="6">
    <location>
        <begin position="7"/>
        <end position="40"/>
    </location>
</feature>
<feature type="repeat" description="TPR" evidence="6">
    <location>
        <begin position="82"/>
        <end position="115"/>
    </location>
</feature>
<keyword evidence="8" id="KW-1185">Reference proteome</keyword>
<evidence type="ECO:0000256" key="3">
    <source>
        <dbReference type="ARBA" id="ARBA00022737"/>
    </source>
</evidence>
<dbReference type="InterPro" id="IPR006636">
    <property type="entry name" value="STI1_HS-bd"/>
</dbReference>
<dbReference type="PROSITE" id="PS50005">
    <property type="entry name" value="TPR"/>
    <property type="match status" value="4"/>
</dbReference>
<dbReference type="PANTHER" id="PTHR22904:SF523">
    <property type="entry name" value="STRESS-INDUCED-PHOSPHOPROTEIN 1"/>
    <property type="match status" value="1"/>
</dbReference>
<reference evidence="9" key="1">
    <citation type="submission" date="2025-08" db="UniProtKB">
        <authorList>
            <consortium name="RefSeq"/>
        </authorList>
    </citation>
    <scope>IDENTIFICATION</scope>
</reference>
<evidence type="ECO:0000313" key="8">
    <source>
        <dbReference type="Proteomes" id="UP000695022"/>
    </source>
</evidence>
<evidence type="ECO:0000313" key="9">
    <source>
        <dbReference type="RefSeq" id="XP_014663578.1"/>
    </source>
</evidence>
<dbReference type="GeneID" id="106806222"/>
<dbReference type="SMART" id="SM00727">
    <property type="entry name" value="STI1"/>
    <property type="match status" value="1"/>
</dbReference>
<name>A0ABM1DUF7_PRICU</name>
<organism evidence="8 9">
    <name type="scientific">Priapulus caudatus</name>
    <name type="common">Priapulid worm</name>
    <dbReference type="NCBI Taxonomy" id="37621"/>
    <lineage>
        <taxon>Eukaryota</taxon>
        <taxon>Metazoa</taxon>
        <taxon>Ecdysozoa</taxon>
        <taxon>Scalidophora</taxon>
        <taxon>Priapulida</taxon>
        <taxon>Priapulimorpha</taxon>
        <taxon>Priapulimorphida</taxon>
        <taxon>Priapulidae</taxon>
        <taxon>Priapulus</taxon>
    </lineage>
</organism>
<dbReference type="PANTHER" id="PTHR22904">
    <property type="entry name" value="TPR REPEAT CONTAINING PROTEIN"/>
    <property type="match status" value="1"/>
</dbReference>
<protein>
    <recommendedName>
        <fullName evidence="5">Stress-induced-phosphoprotein 1</fullName>
    </recommendedName>
</protein>
<dbReference type="Pfam" id="PF17830">
    <property type="entry name" value="STI1-HOP_DP"/>
    <property type="match status" value="1"/>
</dbReference>
<evidence type="ECO:0000256" key="1">
    <source>
        <dbReference type="ARBA" id="ARBA00004496"/>
    </source>
</evidence>
<sequence>MTTQEQAVKEKQLGNEAYKKKDFETALSHYARAIELNPTDISFYTNRAAVYYEQLHYDNCIKECEKAVEVGRESRADFKLIAKALGRIGNAYMKKEDYHKAATYFDKSLAEHRTTDALHRRQQAEKMRKETEAKAYINPEKSLEAKEQGNGFFKVGNYPDALKMYTEAILRNPEDSKLYSNRAACYTKLAEFNLGLKDCDMAIKLEPTFVRAYLRKANILMGLKNMSDAAKTFQKAIELDQNCQEALEGYKKCMMTTNDPEEVKKRAMADPEIQKILADPAMRMILEQMQRDPRALEEHLKNPDVAQKIEKLFTSGLIQIR</sequence>
<evidence type="ECO:0000256" key="6">
    <source>
        <dbReference type="PROSITE-ProRule" id="PRU00339"/>
    </source>
</evidence>
<feature type="repeat" description="TPR" evidence="6">
    <location>
        <begin position="142"/>
        <end position="175"/>
    </location>
</feature>
<dbReference type="InterPro" id="IPR011990">
    <property type="entry name" value="TPR-like_helical_dom_sf"/>
</dbReference>
<evidence type="ECO:0000259" key="7">
    <source>
        <dbReference type="SMART" id="SM00727"/>
    </source>
</evidence>
<feature type="domain" description="STI1" evidence="7">
    <location>
        <begin position="270"/>
        <end position="309"/>
    </location>
</feature>
<evidence type="ECO:0000256" key="2">
    <source>
        <dbReference type="ARBA" id="ARBA00022490"/>
    </source>
</evidence>
<dbReference type="Pfam" id="PF13432">
    <property type="entry name" value="TPR_16"/>
    <property type="match status" value="1"/>
</dbReference>
<comment type="subcellular location">
    <subcellularLocation>
        <location evidence="1">Cytoplasm</location>
    </subcellularLocation>
</comment>